<proteinExistence type="predicted"/>
<feature type="compositionally biased region" description="Polar residues" evidence="1">
    <location>
        <begin position="88"/>
        <end position="97"/>
    </location>
</feature>
<dbReference type="AlphaFoldDB" id="A0AAV6ID68"/>
<evidence type="ECO:0000313" key="3">
    <source>
        <dbReference type="Proteomes" id="UP000823749"/>
    </source>
</evidence>
<dbReference type="EMBL" id="JACTNZ010000011">
    <property type="protein sequence ID" value="KAG5525538.1"/>
    <property type="molecule type" value="Genomic_DNA"/>
</dbReference>
<evidence type="ECO:0000313" key="2">
    <source>
        <dbReference type="EMBL" id="KAG5525538.1"/>
    </source>
</evidence>
<organism evidence="2 3">
    <name type="scientific">Rhododendron griersonianum</name>
    <dbReference type="NCBI Taxonomy" id="479676"/>
    <lineage>
        <taxon>Eukaryota</taxon>
        <taxon>Viridiplantae</taxon>
        <taxon>Streptophyta</taxon>
        <taxon>Embryophyta</taxon>
        <taxon>Tracheophyta</taxon>
        <taxon>Spermatophyta</taxon>
        <taxon>Magnoliopsida</taxon>
        <taxon>eudicotyledons</taxon>
        <taxon>Gunneridae</taxon>
        <taxon>Pentapetalae</taxon>
        <taxon>asterids</taxon>
        <taxon>Ericales</taxon>
        <taxon>Ericaceae</taxon>
        <taxon>Ericoideae</taxon>
        <taxon>Rhodoreae</taxon>
        <taxon>Rhododendron</taxon>
    </lineage>
</organism>
<accession>A0AAV6ID68</accession>
<dbReference type="Proteomes" id="UP000823749">
    <property type="component" value="Chromosome 11"/>
</dbReference>
<protein>
    <submittedName>
        <fullName evidence="2">Uncharacterized protein</fullName>
    </submittedName>
</protein>
<comment type="caution">
    <text evidence="2">The sequence shown here is derived from an EMBL/GenBank/DDBJ whole genome shotgun (WGS) entry which is preliminary data.</text>
</comment>
<reference evidence="2" key="1">
    <citation type="submission" date="2020-08" db="EMBL/GenBank/DDBJ databases">
        <title>Plant Genome Project.</title>
        <authorList>
            <person name="Zhang R.-G."/>
        </authorList>
    </citation>
    <scope>NUCLEOTIDE SEQUENCE</scope>
    <source>
        <strain evidence="2">WSP0</strain>
        <tissue evidence="2">Leaf</tissue>
    </source>
</reference>
<sequence>MAQLMGNHETESISLELEEIGKNLSSSFRRLTSSFRKSSGLTSANDDDVENQENALLWTELYRLPTIRRLRSSLVDENDESKADVQGKSKQTSSSFQELGFSF</sequence>
<feature type="region of interest" description="Disordered" evidence="1">
    <location>
        <begin position="73"/>
        <end position="103"/>
    </location>
</feature>
<keyword evidence="3" id="KW-1185">Reference proteome</keyword>
<name>A0AAV6ID68_9ERIC</name>
<gene>
    <name evidence="2" type="ORF">RHGRI_031993</name>
</gene>
<evidence type="ECO:0000256" key="1">
    <source>
        <dbReference type="SAM" id="MobiDB-lite"/>
    </source>
</evidence>